<dbReference type="AlphaFoldDB" id="A0A813QCQ3"/>
<comment type="similarity">
    <text evidence="2">Belongs to the SLC29A/ENT transporter (TC 2.A.57) family.</text>
</comment>
<evidence type="ECO:0000313" key="10">
    <source>
        <dbReference type="Proteomes" id="UP000663891"/>
    </source>
</evidence>
<feature type="transmembrane region" description="Helical" evidence="7">
    <location>
        <begin position="101"/>
        <end position="121"/>
    </location>
</feature>
<dbReference type="InterPro" id="IPR036259">
    <property type="entry name" value="MFS_trans_sf"/>
</dbReference>
<dbReference type="SUPFAM" id="SSF103473">
    <property type="entry name" value="MFS general substrate transporter"/>
    <property type="match status" value="1"/>
</dbReference>
<dbReference type="Proteomes" id="UP000663891">
    <property type="component" value="Unassembled WGS sequence"/>
</dbReference>
<keyword evidence="6 7" id="KW-0472">Membrane</keyword>
<evidence type="ECO:0000313" key="9">
    <source>
        <dbReference type="EMBL" id="CAF3859561.1"/>
    </source>
</evidence>
<feature type="transmembrane region" description="Helical" evidence="7">
    <location>
        <begin position="323"/>
        <end position="342"/>
    </location>
</feature>
<organism evidence="8 10">
    <name type="scientific">Adineta steineri</name>
    <dbReference type="NCBI Taxonomy" id="433720"/>
    <lineage>
        <taxon>Eukaryota</taxon>
        <taxon>Metazoa</taxon>
        <taxon>Spiralia</taxon>
        <taxon>Gnathifera</taxon>
        <taxon>Rotifera</taxon>
        <taxon>Eurotatoria</taxon>
        <taxon>Bdelloidea</taxon>
        <taxon>Adinetida</taxon>
        <taxon>Adinetidae</taxon>
        <taxon>Adineta</taxon>
    </lineage>
</organism>
<sequence>MHGKPVDTIVITSDTFDRVPKDRCFIVYISFIIHGLGCFLPWNLLFHSYEYFICCKFLGDDSDIYRQHFLSFCALAAILAALVTTGIGLFIGFHGDTKRRIVPSIVVLIIMFILQVLFAVFDARDSSGVFLCVTILNIVVIGAFIGLYLSSISGIVSYFPDRYVNAVVIGTSFGILIAICSRVAFKYYSNDARVIAIYFLVSAIITLLVCFDTYFAFPYSRLFRFYHTSIKIDLLHTTKGRLFQVPYGSVLKQIWIQCISIFLHYFSTVTLFPSILSQVQSAAPTFLLPNLQFIDAVVLINFGIFNLLGNVFAGCVKKPYSRWILFFVFVRAIAVLFTFLFINFEPYSRNNLPVLIHDDHIFMGLVMFFAFTHGYFNSMLQMLTTKSVEPYLSATSAVVLQLFIFAGCFCGIIGSFVYHFLATLL</sequence>
<reference evidence="8" key="1">
    <citation type="submission" date="2021-02" db="EMBL/GenBank/DDBJ databases">
        <authorList>
            <person name="Nowell W R."/>
        </authorList>
    </citation>
    <scope>NUCLEOTIDE SEQUENCE</scope>
</reference>
<dbReference type="Pfam" id="PF01733">
    <property type="entry name" value="Nucleoside_tran"/>
    <property type="match status" value="2"/>
</dbReference>
<evidence type="ECO:0000256" key="7">
    <source>
        <dbReference type="SAM" id="Phobius"/>
    </source>
</evidence>
<feature type="transmembrane region" description="Helical" evidence="7">
    <location>
        <begin position="163"/>
        <end position="185"/>
    </location>
</feature>
<dbReference type="PRINTS" id="PR01130">
    <property type="entry name" value="DERENTRNSPRT"/>
</dbReference>
<gene>
    <name evidence="9" type="ORF">OKA104_LOCUS21960</name>
    <name evidence="8" type="ORF">VCS650_LOCUS2044</name>
</gene>
<dbReference type="InterPro" id="IPR002259">
    <property type="entry name" value="Eqnu_transpt"/>
</dbReference>
<evidence type="ECO:0008006" key="11">
    <source>
        <dbReference type="Google" id="ProtNLM"/>
    </source>
</evidence>
<feature type="transmembrane region" description="Helical" evidence="7">
    <location>
        <begin position="392"/>
        <end position="421"/>
    </location>
</feature>
<evidence type="ECO:0000256" key="2">
    <source>
        <dbReference type="ARBA" id="ARBA00007965"/>
    </source>
</evidence>
<feature type="transmembrane region" description="Helical" evidence="7">
    <location>
        <begin position="69"/>
        <end position="94"/>
    </location>
</feature>
<keyword evidence="4 7" id="KW-0812">Transmembrane</keyword>
<feature type="transmembrane region" description="Helical" evidence="7">
    <location>
        <begin position="254"/>
        <end position="276"/>
    </location>
</feature>
<dbReference type="PANTHER" id="PTHR10332:SF80">
    <property type="entry name" value="EQUILIBRATIVE NUCLEOSIDE TRANSPORTER 2, ISOFORM A"/>
    <property type="match status" value="1"/>
</dbReference>
<dbReference type="GO" id="GO:0005886">
    <property type="term" value="C:plasma membrane"/>
    <property type="evidence" value="ECO:0007669"/>
    <property type="project" value="TreeGrafter"/>
</dbReference>
<feature type="transmembrane region" description="Helical" evidence="7">
    <location>
        <begin position="25"/>
        <end position="49"/>
    </location>
</feature>
<comment type="caution">
    <text evidence="8">The sequence shown here is derived from an EMBL/GenBank/DDBJ whole genome shotgun (WGS) entry which is preliminary data.</text>
</comment>
<evidence type="ECO:0000256" key="5">
    <source>
        <dbReference type="ARBA" id="ARBA00022989"/>
    </source>
</evidence>
<evidence type="ECO:0000313" key="8">
    <source>
        <dbReference type="EMBL" id="CAF0765194.1"/>
    </source>
</evidence>
<feature type="transmembrane region" description="Helical" evidence="7">
    <location>
        <begin position="362"/>
        <end position="380"/>
    </location>
</feature>
<accession>A0A813QCQ3</accession>
<dbReference type="GO" id="GO:0005337">
    <property type="term" value="F:nucleoside transmembrane transporter activity"/>
    <property type="evidence" value="ECO:0007669"/>
    <property type="project" value="InterPro"/>
</dbReference>
<proteinExistence type="inferred from homology"/>
<feature type="transmembrane region" description="Helical" evidence="7">
    <location>
        <begin position="197"/>
        <end position="217"/>
    </location>
</feature>
<dbReference type="Proteomes" id="UP000663881">
    <property type="component" value="Unassembled WGS sequence"/>
</dbReference>
<evidence type="ECO:0000256" key="1">
    <source>
        <dbReference type="ARBA" id="ARBA00004141"/>
    </source>
</evidence>
<keyword evidence="5 7" id="KW-1133">Transmembrane helix</keyword>
<protein>
    <recommendedName>
        <fullName evidence="11">Equilibrative nucleoside transporter 1</fullName>
    </recommendedName>
</protein>
<evidence type="ECO:0000256" key="3">
    <source>
        <dbReference type="ARBA" id="ARBA00022448"/>
    </source>
</evidence>
<comment type="subcellular location">
    <subcellularLocation>
        <location evidence="1">Membrane</location>
        <topology evidence="1">Multi-pass membrane protein</topology>
    </subcellularLocation>
</comment>
<evidence type="ECO:0000256" key="4">
    <source>
        <dbReference type="ARBA" id="ARBA00022692"/>
    </source>
</evidence>
<feature type="transmembrane region" description="Helical" evidence="7">
    <location>
        <begin position="127"/>
        <end position="151"/>
    </location>
</feature>
<dbReference type="EMBL" id="CAJOAY010001567">
    <property type="protein sequence ID" value="CAF3859561.1"/>
    <property type="molecule type" value="Genomic_DNA"/>
</dbReference>
<name>A0A813QCQ3_9BILA</name>
<evidence type="ECO:0000256" key="6">
    <source>
        <dbReference type="ARBA" id="ARBA00023136"/>
    </source>
</evidence>
<feature type="transmembrane region" description="Helical" evidence="7">
    <location>
        <begin position="296"/>
        <end position="316"/>
    </location>
</feature>
<dbReference type="OrthoDB" id="1856718at2759"/>
<keyword evidence="3" id="KW-0813">Transport</keyword>
<dbReference type="EMBL" id="CAJNON010000010">
    <property type="protein sequence ID" value="CAF0765194.1"/>
    <property type="molecule type" value="Genomic_DNA"/>
</dbReference>
<dbReference type="PANTHER" id="PTHR10332">
    <property type="entry name" value="EQUILIBRATIVE NUCLEOSIDE TRANSPORTER"/>
    <property type="match status" value="1"/>
</dbReference>